<evidence type="ECO:0000313" key="6">
    <source>
        <dbReference type="EMBL" id="WNL26284.1"/>
    </source>
</evidence>
<organism evidence="3">
    <name type="scientific">Arcobacter sp. AZ-2023</name>
    <dbReference type="NCBI Taxonomy" id="3074453"/>
    <lineage>
        <taxon>Bacteria</taxon>
        <taxon>Pseudomonadati</taxon>
        <taxon>Campylobacterota</taxon>
        <taxon>Epsilonproteobacteria</taxon>
        <taxon>Campylobacterales</taxon>
        <taxon>Arcobacteraceae</taxon>
        <taxon>Arcobacter</taxon>
    </lineage>
</organism>
<reference evidence="3" key="1">
    <citation type="submission" date="2023-09" db="EMBL/GenBank/DDBJ databases">
        <title>Arcobacter tbilisiensis sp. nov. isolated from chicken meat in Tbilisi, Georgia.</title>
        <authorList>
            <person name="Matthias R."/>
            <person name="Zautner A.E."/>
        </authorList>
    </citation>
    <scope>NUCLEOTIDE SEQUENCE</scope>
    <source>
        <strain evidence="6">LEO 70</strain>
        <strain evidence="5">LEO 74</strain>
        <strain evidence="4">LEO 79</strain>
        <strain evidence="3">LEO 99</strain>
    </source>
</reference>
<dbReference type="EMBL" id="CP134852">
    <property type="protein sequence ID" value="WNL26284.1"/>
    <property type="molecule type" value="Genomic_DNA"/>
</dbReference>
<accession>A0AA96CZ33</accession>
<evidence type="ECO:0000313" key="3">
    <source>
        <dbReference type="EMBL" id="WNL18875.1"/>
    </source>
</evidence>
<gene>
    <name evidence="2" type="ORF">RJG51_03380</name>
    <name evidence="1" type="ORF">RJG52_07630</name>
    <name evidence="3" type="ORF">RJG53_09860</name>
    <name evidence="5" type="ORF">RJG55_07635</name>
    <name evidence="4" type="ORF">RJG56_09740</name>
    <name evidence="6" type="ORF">RJG57_03735</name>
</gene>
<evidence type="ECO:0000313" key="4">
    <source>
        <dbReference type="EMBL" id="WNL21014.1"/>
    </source>
</evidence>
<dbReference type="EMBL" id="CP134844">
    <property type="protein sequence ID" value="WNL11798.1"/>
    <property type="molecule type" value="Genomic_DNA"/>
</dbReference>
<evidence type="ECO:0000313" key="1">
    <source>
        <dbReference type="EMBL" id="WNL11798.1"/>
    </source>
</evidence>
<proteinExistence type="predicted"/>
<dbReference type="EMBL" id="CP134850">
    <property type="protein sequence ID" value="WNL21014.1"/>
    <property type="molecule type" value="Genomic_DNA"/>
</dbReference>
<name>A0AA96CZ33_9BACT</name>
<dbReference type="AlphaFoldDB" id="A0AA96CZ33"/>
<dbReference type="EMBL" id="CP134849">
    <property type="protein sequence ID" value="WNL18875.1"/>
    <property type="molecule type" value="Genomic_DNA"/>
</dbReference>
<protein>
    <submittedName>
        <fullName evidence="3">Uncharacterized protein</fullName>
    </submittedName>
</protein>
<sequence length="211" mass="24597">MEKYEDKKNNLLMSINGKTIFKIDNNFFIDNTGIRTFTKESIDLINPLKMNQELEYAKKYIKKCSRSEDGTNSYELLKDMYHFLVDKGYEEEDCVVSNGSFLVACYLVGVPVKIIANGNDFFVEVYLNKAPKEYVIKTSRDKTYFGLEIKEGNLIKESDIKNLPFYEFWLESAKGSTCSIIDGEEYIYLSDWESFANLFIKTGKHRFQKKD</sequence>
<dbReference type="EMBL" id="CP134851">
    <property type="protein sequence ID" value="WNL22823.1"/>
    <property type="molecule type" value="Genomic_DNA"/>
</dbReference>
<dbReference type="EMBL" id="CP134845">
    <property type="protein sequence ID" value="WNL15243.1"/>
    <property type="molecule type" value="Genomic_DNA"/>
</dbReference>
<reference evidence="1" key="2">
    <citation type="submission" date="2023-09" db="EMBL/GenBank/DDBJ databases">
        <title>Characterization of Arcobacter Isolates from Retail Chicken Sold in Supermarkets in Tbilisi, Georgia.</title>
        <authorList>
            <person name="Matthias R."/>
            <person name="Zautner A.E."/>
        </authorList>
    </citation>
    <scope>NUCLEOTIDE SEQUENCE</scope>
    <source>
        <strain evidence="2">LEO 108</strain>
        <strain evidence="1">LEO 109</strain>
    </source>
</reference>
<evidence type="ECO:0000313" key="2">
    <source>
        <dbReference type="EMBL" id="WNL15243.1"/>
    </source>
</evidence>
<evidence type="ECO:0000313" key="5">
    <source>
        <dbReference type="EMBL" id="WNL22823.1"/>
    </source>
</evidence>